<feature type="domain" description="Excalibur calcium-binding" evidence="3">
    <location>
        <begin position="505"/>
        <end position="536"/>
    </location>
</feature>
<dbReference type="SMART" id="SM00894">
    <property type="entry name" value="Excalibur"/>
    <property type="match status" value="7"/>
</dbReference>
<feature type="domain" description="Excalibur calcium-binding" evidence="3">
    <location>
        <begin position="366"/>
        <end position="407"/>
    </location>
</feature>
<evidence type="ECO:0000313" key="5">
    <source>
        <dbReference type="Proteomes" id="UP000315289"/>
    </source>
</evidence>
<feature type="domain" description="Excalibur calcium-binding" evidence="3">
    <location>
        <begin position="548"/>
        <end position="579"/>
    </location>
</feature>
<organism evidence="4 5">
    <name type="scientific">Candidatus Nitrosocosmicus arcticus</name>
    <dbReference type="NCBI Taxonomy" id="2035267"/>
    <lineage>
        <taxon>Archaea</taxon>
        <taxon>Nitrososphaerota</taxon>
        <taxon>Nitrososphaeria</taxon>
        <taxon>Nitrososphaerales</taxon>
        <taxon>Nitrososphaeraceae</taxon>
        <taxon>Candidatus Nitrosocosmicus</taxon>
    </lineage>
</organism>
<protein>
    <recommendedName>
        <fullName evidence="3">Excalibur calcium-binding domain-containing protein</fullName>
    </recommendedName>
</protein>
<proteinExistence type="predicted"/>
<dbReference type="EMBL" id="VOAH01000010">
    <property type="protein sequence ID" value="TVP40077.1"/>
    <property type="molecule type" value="Genomic_DNA"/>
</dbReference>
<feature type="compositionally biased region" description="Polar residues" evidence="1">
    <location>
        <begin position="211"/>
        <end position="222"/>
    </location>
</feature>
<keyword evidence="2" id="KW-0812">Transmembrane</keyword>
<dbReference type="Proteomes" id="UP000315289">
    <property type="component" value="Unassembled WGS sequence"/>
</dbReference>
<feature type="region of interest" description="Disordered" evidence="1">
    <location>
        <begin position="115"/>
        <end position="244"/>
    </location>
</feature>
<evidence type="ECO:0000259" key="3">
    <source>
        <dbReference type="SMART" id="SM00894"/>
    </source>
</evidence>
<feature type="compositionally biased region" description="Low complexity" evidence="1">
    <location>
        <begin position="632"/>
        <end position="651"/>
    </location>
</feature>
<dbReference type="AlphaFoldDB" id="A0A557STZ6"/>
<feature type="domain" description="Excalibur calcium-binding" evidence="3">
    <location>
        <begin position="591"/>
        <end position="622"/>
    </location>
</feature>
<feature type="compositionally biased region" description="Basic and acidic residues" evidence="1">
    <location>
        <begin position="390"/>
        <end position="402"/>
    </location>
</feature>
<feature type="transmembrane region" description="Helical" evidence="2">
    <location>
        <begin position="73"/>
        <end position="95"/>
    </location>
</feature>
<evidence type="ECO:0000256" key="1">
    <source>
        <dbReference type="SAM" id="MobiDB-lite"/>
    </source>
</evidence>
<sequence length="796" mass="84654">MKYCDIYYTNAIKLHNPSTKNLYQSNCSKHWGYDAIQCYIRFIYNKIITKDITWIYIINCNLSMRNNSVRKKIFYQIPVLLLILAISVPMVTAPVSSTILFSSPNAPVNLLAFAEEESDSGGDSSGGDSSGGDQSSSSTTTDPALASSSTTTDPALASSSTTTDPALASSSTTTDPALGQSLLGLTFSTENTSPPLVEETEEQDLDCGDVSSKNFKVSSNDPNRFDGDNDGIGCESGDEDNNDRNMGFSPISVTSEGPDNDCLLNPDLPKCASVEGDCPDGFFNNNDDQCVPEGGCPDGYHTVDDDETGRCIPDSDGCPDGMIFRSDGKTCGSQENVCEDSPELDGCAETSCDPSYPDFCIEPNQPDLNCQDDDGILESNEIPHKNFKVGSDDPHDFDRDRNGIGCEEDEANESGSGSDILNCDDIPNSVKVTSSDPNRLDKDNDGIGCENNGKGGNGSGSDILNCDDIPNSVKVTSSDPNRLDKDNDGIGCENNGKGGNGSGSDILNCDDIPNSVKVTSSDPNRLDKDNDGIGCENNGKGGNGSGSDILNCDDIPNSVKVTSSDPNRLDKDNDGIGCENNGKGGNGSGSDILNCDDIPNSVKVTSSDPNRLDKDNDGIGCENNGKGGNGNNNGNNNNDDNDNDNGNNNGDDSNKYIITPSNSCTDISDTVDLSSEQIDPQDVRVIAFFDNCDLDSASLQLNLVQNDDLKLVAANLNDGLSDAVEVEMNQVEQSESNSNILYEATITDNQEGPDLDTGETKTLNNVNGIVLWNDGEDEPIEFAANNFVEANINFFN</sequence>
<feature type="domain" description="Excalibur calcium-binding" evidence="3">
    <location>
        <begin position="203"/>
        <end position="235"/>
    </location>
</feature>
<keyword evidence="2" id="KW-1133">Transmembrane helix</keyword>
<gene>
    <name evidence="4" type="ORF">NARC_100139</name>
</gene>
<comment type="caution">
    <text evidence="4">The sequence shown here is derived from an EMBL/GenBank/DDBJ whole genome shotgun (WGS) entry which is preliminary data.</text>
</comment>
<feature type="domain" description="Excalibur calcium-binding" evidence="3">
    <location>
        <begin position="419"/>
        <end position="450"/>
    </location>
</feature>
<feature type="compositionally biased region" description="Acidic residues" evidence="1">
    <location>
        <begin position="198"/>
        <end position="207"/>
    </location>
</feature>
<feature type="compositionally biased region" description="Polar residues" evidence="1">
    <location>
        <begin position="139"/>
        <end position="175"/>
    </location>
</feature>
<name>A0A557STZ6_9ARCH</name>
<accession>A0A557STZ6</accession>
<reference evidence="4 5" key="1">
    <citation type="journal article" date="2019" name="Front. Microbiol.">
        <title>Ammonia Oxidation by the Arctic Terrestrial Thaumarchaeote Candidatus Nitrosocosmicus arcticus Is Stimulated by Increasing Temperatures.</title>
        <authorList>
            <person name="Alves R.J.E."/>
            <person name="Kerou M."/>
            <person name="Zappe A."/>
            <person name="Bittner R."/>
            <person name="Abby S.S."/>
            <person name="Schmidt H.A."/>
            <person name="Pfeifer K."/>
            <person name="Schleper C."/>
        </authorList>
    </citation>
    <scope>NUCLEOTIDE SEQUENCE [LARGE SCALE GENOMIC DNA]</scope>
    <source>
        <strain evidence="4 5">Kfb</strain>
    </source>
</reference>
<keyword evidence="5" id="KW-1185">Reference proteome</keyword>
<keyword evidence="2" id="KW-0472">Membrane</keyword>
<dbReference type="InterPro" id="IPR008613">
    <property type="entry name" value="Excalibur_Ca-bd_domain"/>
</dbReference>
<feature type="region of interest" description="Disordered" evidence="1">
    <location>
        <begin position="384"/>
        <end position="661"/>
    </location>
</feature>
<evidence type="ECO:0000256" key="2">
    <source>
        <dbReference type="SAM" id="Phobius"/>
    </source>
</evidence>
<evidence type="ECO:0000313" key="4">
    <source>
        <dbReference type="EMBL" id="TVP40077.1"/>
    </source>
</evidence>
<feature type="domain" description="Excalibur calcium-binding" evidence="3">
    <location>
        <begin position="462"/>
        <end position="493"/>
    </location>
</feature>